<feature type="compositionally biased region" description="Polar residues" evidence="1">
    <location>
        <begin position="26"/>
        <end position="52"/>
    </location>
</feature>
<name>A0A8S1R737_9CILI</name>
<dbReference type="AlphaFoldDB" id="A0A8S1R737"/>
<dbReference type="Proteomes" id="UP000692954">
    <property type="component" value="Unassembled WGS sequence"/>
</dbReference>
<evidence type="ECO:0000313" key="3">
    <source>
        <dbReference type="Proteomes" id="UP000692954"/>
    </source>
</evidence>
<accession>A0A8S1R737</accession>
<sequence>MNGIKHKSRNNQIISQILQREARMNRPSNNRLPSLNQSVHTQRNKIQTNQPYKQFRLTRYKNESKILGNQLLDIKKKQLTSTTLHTLEETTI</sequence>
<gene>
    <name evidence="2" type="ORF">PSON_ATCC_30995.1.T1430140</name>
</gene>
<proteinExistence type="predicted"/>
<reference evidence="2" key="1">
    <citation type="submission" date="2021-01" db="EMBL/GenBank/DDBJ databases">
        <authorList>
            <consortium name="Genoscope - CEA"/>
            <person name="William W."/>
        </authorList>
    </citation>
    <scope>NUCLEOTIDE SEQUENCE</scope>
</reference>
<organism evidence="2 3">
    <name type="scientific">Paramecium sonneborni</name>
    <dbReference type="NCBI Taxonomy" id="65129"/>
    <lineage>
        <taxon>Eukaryota</taxon>
        <taxon>Sar</taxon>
        <taxon>Alveolata</taxon>
        <taxon>Ciliophora</taxon>
        <taxon>Intramacronucleata</taxon>
        <taxon>Oligohymenophorea</taxon>
        <taxon>Peniculida</taxon>
        <taxon>Parameciidae</taxon>
        <taxon>Paramecium</taxon>
    </lineage>
</organism>
<comment type="caution">
    <text evidence="2">The sequence shown here is derived from an EMBL/GenBank/DDBJ whole genome shotgun (WGS) entry which is preliminary data.</text>
</comment>
<feature type="region of interest" description="Disordered" evidence="1">
    <location>
        <begin position="25"/>
        <end position="52"/>
    </location>
</feature>
<evidence type="ECO:0000256" key="1">
    <source>
        <dbReference type="SAM" id="MobiDB-lite"/>
    </source>
</evidence>
<dbReference type="EMBL" id="CAJJDN010000143">
    <property type="protein sequence ID" value="CAD8123259.1"/>
    <property type="molecule type" value="Genomic_DNA"/>
</dbReference>
<dbReference type="OrthoDB" id="303699at2759"/>
<evidence type="ECO:0000313" key="2">
    <source>
        <dbReference type="EMBL" id="CAD8123259.1"/>
    </source>
</evidence>
<keyword evidence="3" id="KW-1185">Reference proteome</keyword>
<protein>
    <submittedName>
        <fullName evidence="2">Uncharacterized protein</fullName>
    </submittedName>
</protein>